<proteinExistence type="predicted"/>
<gene>
    <name evidence="3" type="ORF">UTRI_00805</name>
</gene>
<keyword evidence="4" id="KW-1185">Reference proteome</keyword>
<dbReference type="OrthoDB" id="2543697at2759"/>
<name>A0A5C3DSN9_9BASI</name>
<dbReference type="Proteomes" id="UP000324022">
    <property type="component" value="Unassembled WGS sequence"/>
</dbReference>
<accession>A0A5C3DSN9</accession>
<sequence length="322" mass="34891">MQLNHSWLALLGAVSLSLLPVVSGDTQIADPNLAVIRDFNIVLTDNTKLYDLACCQGLPGELPSLDVNYKCFPHQAMAMGNAPGSRRVGIQYCHHLPGKTPDEVKRAFEDACKGATGEVLTPDKGFCPQIWPNYDDKYKKPVPPTPNPDPAPVKPDPAPKEDGKNTNDKDGFKMEGVFNYALVDYAITRSIACCKASNKPIMAPAKSKCAQRKVSNSVFMKQCCKMLPTITKAKQITGYSAIGDASEIVDEATKQQCSAMWTNAVSYTYGFCQLDYDFAAEEASKSFEDACTSKGGTMKDPHNGMCLWNVDDAASDSGSSDS</sequence>
<feature type="chain" id="PRO_5022663529" evidence="2">
    <location>
        <begin position="25"/>
        <end position="322"/>
    </location>
</feature>
<feature type="compositionally biased region" description="Pro residues" evidence="1">
    <location>
        <begin position="141"/>
        <end position="156"/>
    </location>
</feature>
<evidence type="ECO:0000256" key="1">
    <source>
        <dbReference type="SAM" id="MobiDB-lite"/>
    </source>
</evidence>
<reference evidence="3 4" key="1">
    <citation type="submission" date="2018-03" db="EMBL/GenBank/DDBJ databases">
        <authorList>
            <person name="Guldener U."/>
        </authorList>
    </citation>
    <scope>NUCLEOTIDE SEQUENCE [LARGE SCALE GENOMIC DNA]</scope>
    <source>
        <strain evidence="3 4">NBRC100155</strain>
    </source>
</reference>
<feature type="region of interest" description="Disordered" evidence="1">
    <location>
        <begin position="138"/>
        <end position="170"/>
    </location>
</feature>
<feature type="compositionally biased region" description="Basic and acidic residues" evidence="1">
    <location>
        <begin position="157"/>
        <end position="170"/>
    </location>
</feature>
<keyword evidence="2" id="KW-0732">Signal</keyword>
<dbReference type="EMBL" id="OOIN01000002">
    <property type="protein sequence ID" value="SPO21328.1"/>
    <property type="molecule type" value="Genomic_DNA"/>
</dbReference>
<evidence type="ECO:0000313" key="4">
    <source>
        <dbReference type="Proteomes" id="UP000324022"/>
    </source>
</evidence>
<evidence type="ECO:0000256" key="2">
    <source>
        <dbReference type="SAM" id="SignalP"/>
    </source>
</evidence>
<organism evidence="3 4">
    <name type="scientific">Ustilago trichophora</name>
    <dbReference type="NCBI Taxonomy" id="86804"/>
    <lineage>
        <taxon>Eukaryota</taxon>
        <taxon>Fungi</taxon>
        <taxon>Dikarya</taxon>
        <taxon>Basidiomycota</taxon>
        <taxon>Ustilaginomycotina</taxon>
        <taxon>Ustilaginomycetes</taxon>
        <taxon>Ustilaginales</taxon>
        <taxon>Ustilaginaceae</taxon>
        <taxon>Ustilago</taxon>
    </lineage>
</organism>
<evidence type="ECO:0000313" key="3">
    <source>
        <dbReference type="EMBL" id="SPO21328.1"/>
    </source>
</evidence>
<dbReference type="AlphaFoldDB" id="A0A5C3DSN9"/>
<feature type="signal peptide" evidence="2">
    <location>
        <begin position="1"/>
        <end position="24"/>
    </location>
</feature>
<protein>
    <submittedName>
        <fullName evidence="3">Uncharacterized protein</fullName>
    </submittedName>
</protein>